<organism evidence="1 2">
    <name type="scientific">Dreissena polymorpha</name>
    <name type="common">Zebra mussel</name>
    <name type="synonym">Mytilus polymorpha</name>
    <dbReference type="NCBI Taxonomy" id="45954"/>
    <lineage>
        <taxon>Eukaryota</taxon>
        <taxon>Metazoa</taxon>
        <taxon>Spiralia</taxon>
        <taxon>Lophotrochozoa</taxon>
        <taxon>Mollusca</taxon>
        <taxon>Bivalvia</taxon>
        <taxon>Autobranchia</taxon>
        <taxon>Heteroconchia</taxon>
        <taxon>Euheterodonta</taxon>
        <taxon>Imparidentia</taxon>
        <taxon>Neoheterodontei</taxon>
        <taxon>Myida</taxon>
        <taxon>Dreissenoidea</taxon>
        <taxon>Dreissenidae</taxon>
        <taxon>Dreissena</taxon>
    </lineage>
</organism>
<protein>
    <recommendedName>
        <fullName evidence="3">Protein phosphatase 1 regulatory subunit 32</fullName>
    </recommendedName>
</protein>
<accession>A0A9D4HNU2</accession>
<dbReference type="OrthoDB" id="9980630at2759"/>
<dbReference type="InterPro" id="IPR031410">
    <property type="entry name" value="SAXO4"/>
</dbReference>
<keyword evidence="2" id="KW-1185">Reference proteome</keyword>
<evidence type="ECO:0000313" key="1">
    <source>
        <dbReference type="EMBL" id="KAH3726084.1"/>
    </source>
</evidence>
<evidence type="ECO:0000313" key="2">
    <source>
        <dbReference type="Proteomes" id="UP000828390"/>
    </source>
</evidence>
<comment type="caution">
    <text evidence="1">The sequence shown here is derived from an EMBL/GenBank/DDBJ whole genome shotgun (WGS) entry which is preliminary data.</text>
</comment>
<dbReference type="Pfam" id="PF15691">
    <property type="entry name" value="PPP1R32"/>
    <property type="match status" value="1"/>
</dbReference>
<proteinExistence type="predicted"/>
<sequence length="468" mass="52745">MGPLPKGTRTAHIKASHGPDTNMLKFYVTQNSTTYGKHYENYKPHSGRHTGTGYLSNFRPAVYYNQRLDSQDNPTLARICAQNYRSLTSIDFQPSRENQGHEPLPFSCHQVGSGFVRQKPITTPLEREVKGVFIDTRAASAPASILPKAKPLLHSLRAKDPVELENSGYGPKYMLSETKQRFLGAQPDRNGVSYYHVDTSCKTVGPKEFSGFTHAYNDEPITFIPGNPHKNERPGWYTNRPTGTSIFKTSFQPSQYPQGNEPFHTVSHGSDRGSGFVREKSKPLYVNRIMGDAYDKLGDIPELRLKRTHKQDPTEYYNMQNPNNYSSITMDTYKGEQRPYQTECDRLGRTATGTQELSGYSENNDRFVAVDDNPARFVTHYMTRFTDSTPVGLAREGHCRGGVQDQKPDGFTKSTAVHSLGQETNSTEALRRLQPYVARSIKSRDVFYDDHTYDSKLHTGQPMLAATS</sequence>
<name>A0A9D4HNU2_DREPO</name>
<dbReference type="PANTHER" id="PTHR34349:SF1">
    <property type="entry name" value="PROTEIN PHOSPHATASE 1 REGULATORY SUBUNIT 32"/>
    <property type="match status" value="1"/>
</dbReference>
<dbReference type="Proteomes" id="UP000828390">
    <property type="component" value="Unassembled WGS sequence"/>
</dbReference>
<evidence type="ECO:0008006" key="3">
    <source>
        <dbReference type="Google" id="ProtNLM"/>
    </source>
</evidence>
<reference evidence="1" key="2">
    <citation type="submission" date="2020-11" db="EMBL/GenBank/DDBJ databases">
        <authorList>
            <person name="McCartney M.A."/>
            <person name="Auch B."/>
            <person name="Kono T."/>
            <person name="Mallez S."/>
            <person name="Becker A."/>
            <person name="Gohl D.M."/>
            <person name="Silverstein K.A.T."/>
            <person name="Koren S."/>
            <person name="Bechman K.B."/>
            <person name="Herman A."/>
            <person name="Abrahante J.E."/>
            <person name="Garbe J."/>
        </authorList>
    </citation>
    <scope>NUCLEOTIDE SEQUENCE</scope>
    <source>
        <strain evidence="1">Duluth1</strain>
        <tissue evidence="1">Whole animal</tissue>
    </source>
</reference>
<dbReference type="PANTHER" id="PTHR34349">
    <property type="entry name" value="PROTEIN PHOSPHATASE 1 REGULATORY SUBUNIT 32"/>
    <property type="match status" value="1"/>
</dbReference>
<gene>
    <name evidence="1" type="ORF">DPMN_051940</name>
</gene>
<dbReference type="AlphaFoldDB" id="A0A9D4HNU2"/>
<reference evidence="1" key="1">
    <citation type="journal article" date="2019" name="bioRxiv">
        <title>The Genome of the Zebra Mussel, Dreissena polymorpha: A Resource for Invasive Species Research.</title>
        <authorList>
            <person name="McCartney M.A."/>
            <person name="Auch B."/>
            <person name="Kono T."/>
            <person name="Mallez S."/>
            <person name="Zhang Y."/>
            <person name="Obille A."/>
            <person name="Becker A."/>
            <person name="Abrahante J.E."/>
            <person name="Garbe J."/>
            <person name="Badalamenti J.P."/>
            <person name="Herman A."/>
            <person name="Mangelson H."/>
            <person name="Liachko I."/>
            <person name="Sullivan S."/>
            <person name="Sone E.D."/>
            <person name="Koren S."/>
            <person name="Silverstein K.A.T."/>
            <person name="Beckman K.B."/>
            <person name="Gohl D.M."/>
        </authorList>
    </citation>
    <scope>NUCLEOTIDE SEQUENCE</scope>
    <source>
        <strain evidence="1">Duluth1</strain>
        <tissue evidence="1">Whole animal</tissue>
    </source>
</reference>
<dbReference type="EMBL" id="JAIWYP010000012">
    <property type="protein sequence ID" value="KAH3726084.1"/>
    <property type="molecule type" value="Genomic_DNA"/>
</dbReference>
<dbReference type="GO" id="GO:0019902">
    <property type="term" value="F:phosphatase binding"/>
    <property type="evidence" value="ECO:0007669"/>
    <property type="project" value="TreeGrafter"/>
</dbReference>